<keyword evidence="2" id="KW-0285">Flavoprotein</keyword>
<comment type="cofactor">
    <cofactor evidence="1">
        <name>FAD</name>
        <dbReference type="ChEBI" id="CHEBI:57692"/>
    </cofactor>
</comment>
<evidence type="ECO:0000313" key="7">
    <source>
        <dbReference type="Proteomes" id="UP000276741"/>
    </source>
</evidence>
<evidence type="ECO:0000313" key="6">
    <source>
        <dbReference type="EMBL" id="GGT96500.1"/>
    </source>
</evidence>
<keyword evidence="7" id="KW-1185">Reference proteome</keyword>
<dbReference type="GeneID" id="38667666"/>
<reference evidence="7" key="2">
    <citation type="submission" date="2018-04" db="EMBL/GenBank/DDBJ databases">
        <title>Complete genome sequence of Sulfodiicoccus acidiphilus strain HS-1.</title>
        <authorList>
            <person name="Sakai H.D."/>
            <person name="Kurosawa N."/>
        </authorList>
    </citation>
    <scope>NUCLEOTIDE SEQUENCE [LARGE SCALE GENOMIC DNA]</scope>
    <source>
        <strain evidence="7">HS-1</strain>
    </source>
</reference>
<protein>
    <submittedName>
        <fullName evidence="5">FAD-dependent oxidoreductase</fullName>
    </submittedName>
</protein>
<dbReference type="PRINTS" id="PR00411">
    <property type="entry name" value="PNDRDTASEI"/>
</dbReference>
<proteinExistence type="predicted"/>
<evidence type="ECO:0000256" key="2">
    <source>
        <dbReference type="ARBA" id="ARBA00022630"/>
    </source>
</evidence>
<dbReference type="OrthoDB" id="7950at2157"/>
<name>A0A348B6L9_9CREN</name>
<evidence type="ECO:0000256" key="4">
    <source>
        <dbReference type="ARBA" id="ARBA00023002"/>
    </source>
</evidence>
<dbReference type="KEGG" id="sacd:HS1genome_2210"/>
<accession>A0A348B6L9</accession>
<dbReference type="Pfam" id="PF12831">
    <property type="entry name" value="FAD_oxidored"/>
    <property type="match status" value="1"/>
</dbReference>
<dbReference type="Gene3D" id="3.50.50.60">
    <property type="entry name" value="FAD/NAD(P)-binding domain"/>
    <property type="match status" value="1"/>
</dbReference>
<evidence type="ECO:0000256" key="3">
    <source>
        <dbReference type="ARBA" id="ARBA00022827"/>
    </source>
</evidence>
<dbReference type="EMBL" id="AP018553">
    <property type="protein sequence ID" value="BBD73821.1"/>
    <property type="molecule type" value="Genomic_DNA"/>
</dbReference>
<dbReference type="InterPro" id="IPR039651">
    <property type="entry name" value="FixC-like"/>
</dbReference>
<dbReference type="AlphaFoldDB" id="A0A348B6L9"/>
<dbReference type="RefSeq" id="WP_126451077.1">
    <property type="nucleotide sequence ID" value="NZ_AP018553.1"/>
</dbReference>
<reference evidence="6" key="4">
    <citation type="submission" date="2020-09" db="EMBL/GenBank/DDBJ databases">
        <authorList>
            <person name="Sun Q."/>
            <person name="Ohkuma M."/>
        </authorList>
    </citation>
    <scope>NUCLEOTIDE SEQUENCE</scope>
    <source>
        <strain evidence="6">JCM 31740</strain>
    </source>
</reference>
<dbReference type="PANTHER" id="PTHR43624">
    <property type="entry name" value="ELECTRON TRANSFER FLAVOPROTEIN-QUINONE OXIDOREDUCTASE YDIS-RELATED"/>
    <property type="match status" value="1"/>
</dbReference>
<keyword evidence="4" id="KW-0560">Oxidoreductase</keyword>
<dbReference type="InterPro" id="IPR036188">
    <property type="entry name" value="FAD/NAD-bd_sf"/>
</dbReference>
<dbReference type="PANTHER" id="PTHR43624:SF2">
    <property type="entry name" value="ELECTRON TRANSFER FLAVOPROTEIN-QUINONE OXIDOREDUCTASE YDIS-RELATED"/>
    <property type="match status" value="1"/>
</dbReference>
<dbReference type="SUPFAM" id="SSF54373">
    <property type="entry name" value="FAD-linked reductases, C-terminal domain"/>
    <property type="match status" value="1"/>
</dbReference>
<evidence type="ECO:0000256" key="1">
    <source>
        <dbReference type="ARBA" id="ARBA00001974"/>
    </source>
</evidence>
<sequence length="402" mass="43938">MSFDADLAVVGGGLGGLAAAISAAKEGLAVVVLERGPYSGSKNVSGGRIYVHSLLKLVPDALERAPLERPITRETYEVHCGERKVIFTFQRRNRESFSVLRVRLDQWLAKEAEANGALLSYETQVTGARREGGGITLETNRGEFKVPLVVEADGATAPLSRYLGIRRLRADHFMVGVKEVVSWTPDLPEDEGEAKVVLGLTPGLKGGGFVYTNRDSLSIGFTVKVESIQEKLVRTSELIEDFREALGVEGEVLEYSAHLIPYVGYGGMPPLSSPNLMVVGDAAGMLLSDGFVIRGMDLAIGAGTIAGKVAAKLRELNDYSRTYLYDKELEGTFVMRDLKSAWRSFKGLSNPRLYDKYPSVICDVLEAMFSVGDRRLLKVTEERLRGEGVGLTDAVRDLLWFV</sequence>
<dbReference type="Proteomes" id="UP000276741">
    <property type="component" value="Chromosome"/>
</dbReference>
<dbReference type="SUPFAM" id="SSF51905">
    <property type="entry name" value="FAD/NAD(P)-binding domain"/>
    <property type="match status" value="1"/>
</dbReference>
<organism evidence="5 7">
    <name type="scientific">Sulfodiicoccus acidiphilus</name>
    <dbReference type="NCBI Taxonomy" id="1670455"/>
    <lineage>
        <taxon>Archaea</taxon>
        <taxon>Thermoproteota</taxon>
        <taxon>Thermoprotei</taxon>
        <taxon>Sulfolobales</taxon>
        <taxon>Sulfolobaceae</taxon>
        <taxon>Sulfodiicoccus</taxon>
    </lineage>
</organism>
<reference evidence="6" key="1">
    <citation type="journal article" date="2014" name="Int. J. Syst. Evol. Microbiol.">
        <title>Complete genome sequence of Corynebacterium casei LMG S-19264T (=DSM 44701T), isolated from a smear-ripened cheese.</title>
        <authorList>
            <consortium name="US DOE Joint Genome Institute (JGI-PGF)"/>
            <person name="Walter F."/>
            <person name="Albersmeier A."/>
            <person name="Kalinowski J."/>
            <person name="Ruckert C."/>
        </authorList>
    </citation>
    <scope>NUCLEOTIDE SEQUENCE</scope>
    <source>
        <strain evidence="6">JCM 31740</strain>
    </source>
</reference>
<evidence type="ECO:0000313" key="5">
    <source>
        <dbReference type="EMBL" id="BBD73821.1"/>
    </source>
</evidence>
<keyword evidence="3" id="KW-0274">FAD</keyword>
<dbReference type="Proteomes" id="UP000616143">
    <property type="component" value="Unassembled WGS sequence"/>
</dbReference>
<reference evidence="5" key="3">
    <citation type="journal article" date="2019" name="BMC Res. Notes">
        <title>Complete genome sequence of the Sulfodiicoccus acidiphilus strain HS-1T, the first crenarchaeon that lacks polB3, isolated from an acidic hot spring in Ohwaku-dani, Hakone, Japan.</title>
        <authorList>
            <person name="Sakai H.D."/>
            <person name="Kurosawa N."/>
        </authorList>
    </citation>
    <scope>NUCLEOTIDE SEQUENCE</scope>
    <source>
        <strain evidence="5">HS-1</strain>
    </source>
</reference>
<dbReference type="GO" id="GO:0016491">
    <property type="term" value="F:oxidoreductase activity"/>
    <property type="evidence" value="ECO:0007669"/>
    <property type="project" value="UniProtKB-KW"/>
</dbReference>
<dbReference type="EMBL" id="BMQS01000010">
    <property type="protein sequence ID" value="GGT96500.1"/>
    <property type="molecule type" value="Genomic_DNA"/>
</dbReference>
<gene>
    <name evidence="6" type="ORF">GCM10007116_12630</name>
    <name evidence="5" type="ORF">HS1genome_2210</name>
</gene>